<dbReference type="PANTHER" id="PTHR33164">
    <property type="entry name" value="TRANSCRIPTIONAL REGULATOR, MARR FAMILY"/>
    <property type="match status" value="1"/>
</dbReference>
<dbReference type="SUPFAM" id="SSF46785">
    <property type="entry name" value="Winged helix' DNA-binding domain"/>
    <property type="match status" value="1"/>
</dbReference>
<dbReference type="SMART" id="SM00347">
    <property type="entry name" value="HTH_MARR"/>
    <property type="match status" value="1"/>
</dbReference>
<evidence type="ECO:0000256" key="1">
    <source>
        <dbReference type="ARBA" id="ARBA00023125"/>
    </source>
</evidence>
<dbReference type="EMBL" id="QTTN01000039">
    <property type="protein sequence ID" value="REE68033.1"/>
    <property type="molecule type" value="Genomic_DNA"/>
</dbReference>
<keyword evidence="4" id="KW-1185">Reference proteome</keyword>
<dbReference type="InterPro" id="IPR039422">
    <property type="entry name" value="MarR/SlyA-like"/>
</dbReference>
<name>A0A3D9R1L0_9BACL</name>
<dbReference type="GO" id="GO:0006950">
    <property type="term" value="P:response to stress"/>
    <property type="evidence" value="ECO:0007669"/>
    <property type="project" value="TreeGrafter"/>
</dbReference>
<protein>
    <submittedName>
        <fullName evidence="3">DNA-binding MarR family transcriptional regulator</fullName>
    </submittedName>
</protein>
<sequence length="158" mass="18237">MITDNSTMQLLQQEMAIFIRRAEAARIAYLSEHDCDRSTYLLLQHLKKNGPVGLKAMSTSLQLDISTASRQIASLEAKGFVERTSDPKDARVSLLQLSEEGSSFLRRAKELRHQFFTLLLGEWSQEECEQFGQLLQKFNQTVEQFRQRKISLLKENEQ</sequence>
<gene>
    <name evidence="3" type="ORF">A8990_13922</name>
</gene>
<comment type="caution">
    <text evidence="3">The sequence shown here is derived from an EMBL/GenBank/DDBJ whole genome shotgun (WGS) entry which is preliminary data.</text>
</comment>
<dbReference type="Pfam" id="PF01047">
    <property type="entry name" value="MarR"/>
    <property type="match status" value="1"/>
</dbReference>
<dbReference type="PANTHER" id="PTHR33164:SF57">
    <property type="entry name" value="MARR-FAMILY TRANSCRIPTIONAL REGULATOR"/>
    <property type="match status" value="1"/>
</dbReference>
<reference evidence="3 4" key="1">
    <citation type="submission" date="2018-08" db="EMBL/GenBank/DDBJ databases">
        <title>Genomic Encyclopedia of Type Strains, Phase III (KMG-III): the genomes of soil and plant-associated and newly described type strains.</title>
        <authorList>
            <person name="Whitman W."/>
        </authorList>
    </citation>
    <scope>NUCLEOTIDE SEQUENCE [LARGE SCALE GENOMIC DNA]</scope>
    <source>
        <strain evidence="3 4">CGMCC 1.10966</strain>
    </source>
</reference>
<evidence type="ECO:0000259" key="2">
    <source>
        <dbReference type="PROSITE" id="PS50995"/>
    </source>
</evidence>
<dbReference type="PROSITE" id="PS50995">
    <property type="entry name" value="HTH_MARR_2"/>
    <property type="match status" value="1"/>
</dbReference>
<accession>A0A3D9R1L0</accession>
<dbReference type="InterPro" id="IPR000835">
    <property type="entry name" value="HTH_MarR-typ"/>
</dbReference>
<evidence type="ECO:0000313" key="3">
    <source>
        <dbReference type="EMBL" id="REE68033.1"/>
    </source>
</evidence>
<dbReference type="RefSeq" id="WP_116191706.1">
    <property type="nucleotide sequence ID" value="NZ_QTTN01000039.1"/>
</dbReference>
<dbReference type="Gene3D" id="1.10.10.10">
    <property type="entry name" value="Winged helix-like DNA-binding domain superfamily/Winged helix DNA-binding domain"/>
    <property type="match status" value="1"/>
</dbReference>
<dbReference type="AlphaFoldDB" id="A0A3D9R1L0"/>
<dbReference type="InterPro" id="IPR036388">
    <property type="entry name" value="WH-like_DNA-bd_sf"/>
</dbReference>
<evidence type="ECO:0000313" key="4">
    <source>
        <dbReference type="Proteomes" id="UP000256304"/>
    </source>
</evidence>
<organism evidence="3 4">
    <name type="scientific">Paenibacillus taihuensis</name>
    <dbReference type="NCBI Taxonomy" id="1156355"/>
    <lineage>
        <taxon>Bacteria</taxon>
        <taxon>Bacillati</taxon>
        <taxon>Bacillota</taxon>
        <taxon>Bacilli</taxon>
        <taxon>Bacillales</taxon>
        <taxon>Paenibacillaceae</taxon>
        <taxon>Paenibacillus</taxon>
    </lineage>
</organism>
<dbReference type="OrthoDB" id="2389730at2"/>
<proteinExistence type="predicted"/>
<dbReference type="PRINTS" id="PR00598">
    <property type="entry name" value="HTHMARR"/>
</dbReference>
<dbReference type="GO" id="GO:0003700">
    <property type="term" value="F:DNA-binding transcription factor activity"/>
    <property type="evidence" value="ECO:0007669"/>
    <property type="project" value="InterPro"/>
</dbReference>
<dbReference type="GO" id="GO:0003677">
    <property type="term" value="F:DNA binding"/>
    <property type="evidence" value="ECO:0007669"/>
    <property type="project" value="UniProtKB-KW"/>
</dbReference>
<dbReference type="InterPro" id="IPR036390">
    <property type="entry name" value="WH_DNA-bd_sf"/>
</dbReference>
<keyword evidence="1 3" id="KW-0238">DNA-binding</keyword>
<dbReference type="Proteomes" id="UP000256304">
    <property type="component" value="Unassembled WGS sequence"/>
</dbReference>
<feature type="domain" description="HTH marR-type" evidence="2">
    <location>
        <begin position="4"/>
        <end position="140"/>
    </location>
</feature>